<dbReference type="AlphaFoldDB" id="A0A975SPT3"/>
<dbReference type="KEGG" id="aiq:Azoinq_03715"/>
<evidence type="ECO:0000313" key="2">
    <source>
        <dbReference type="Proteomes" id="UP000683428"/>
    </source>
</evidence>
<name>A0A975SPT3_9RHOO</name>
<evidence type="ECO:0000313" key="1">
    <source>
        <dbReference type="EMBL" id="QWT49730.1"/>
    </source>
</evidence>
<proteinExistence type="predicted"/>
<keyword evidence="2" id="KW-1185">Reference proteome</keyword>
<accession>A0A975SPT3</accession>
<organism evidence="1 2">
    <name type="scientific">Azospira inquinata</name>
    <dbReference type="NCBI Taxonomy" id="2785627"/>
    <lineage>
        <taxon>Bacteria</taxon>
        <taxon>Pseudomonadati</taxon>
        <taxon>Pseudomonadota</taxon>
        <taxon>Betaproteobacteria</taxon>
        <taxon>Rhodocyclales</taxon>
        <taxon>Rhodocyclaceae</taxon>
        <taxon>Azospira</taxon>
    </lineage>
</organism>
<dbReference type="RefSeq" id="WP_216125819.1">
    <property type="nucleotide sequence ID" value="NZ_CP064782.1"/>
</dbReference>
<sequence length="457" mass="49186">MRKFFTPTLEDGALLTTLDMRNTRHPLATTSEFPLTTVEAADVNDKAWNHLYGAIVDGLGVSPQNFQLVYPFTTWNWPVANSGYTAAAQWDFCAEVPQFSATGQYTSAGTTFNDSYTTMLSVVSAATSDPRLQAQIDQARNMYQIAVNNYKTIYAQAQADYIKATGGTNNPVFELWLGSMGGKAWQSQLDSAGKNMDSQQAVLNELISETATPGLTDALSRSNNKDYYTQFQDSSLSGFPLVPAYSLSMDATTWMSKVLSGTGGSSGSIGFSNSQSDYDYSKTWAKGSTSVGNFFWSVNVGGSWERIDEFASDSSLKVSINFKAWDQISIQAGRWYNGSFVSSIANGPFVRGYTPYGDGGSQAVWGPKGIMTVQKVGMVVCYKPSFSITVSSSTFQSFSEKWQVCGGLRIGPFDFSGGGGSASSGWHADAASKTFSGTSTAETALIMGVNVNLINPA</sequence>
<reference evidence="1" key="1">
    <citation type="submission" date="2020-11" db="EMBL/GenBank/DDBJ databases">
        <title>Azospira inquinata sp. nov.</title>
        <authorList>
            <person name="Moe W.M."/>
            <person name="Mikes M.C."/>
        </authorList>
    </citation>
    <scope>NUCLEOTIDE SEQUENCE</scope>
    <source>
        <strain evidence="1">Azo-3</strain>
    </source>
</reference>
<gene>
    <name evidence="1" type="ORF">Azoinq_03715</name>
</gene>
<dbReference type="EMBL" id="CP064782">
    <property type="protein sequence ID" value="QWT49730.1"/>
    <property type="molecule type" value="Genomic_DNA"/>
</dbReference>
<protein>
    <submittedName>
        <fullName evidence="1">Uncharacterized protein</fullName>
    </submittedName>
</protein>
<dbReference type="Proteomes" id="UP000683428">
    <property type="component" value="Chromosome"/>
</dbReference>